<keyword evidence="4 5" id="KW-0472">Membrane</keyword>
<feature type="transmembrane region" description="Helical" evidence="5">
    <location>
        <begin position="184"/>
        <end position="215"/>
    </location>
</feature>
<feature type="domain" description="G-protein coupled receptors family 1 profile" evidence="6">
    <location>
        <begin position="40"/>
        <end position="313"/>
    </location>
</feature>
<accession>A0A0R3TMJ9</accession>
<dbReference type="PROSITE" id="PS50262">
    <property type="entry name" value="G_PROTEIN_RECEP_F1_2"/>
    <property type="match status" value="1"/>
</dbReference>
<protein>
    <submittedName>
        <fullName evidence="9">G_PROTEIN_RECEP_F1_2 domain-containing protein</fullName>
    </submittedName>
</protein>
<evidence type="ECO:0000256" key="4">
    <source>
        <dbReference type="ARBA" id="ARBA00023136"/>
    </source>
</evidence>
<dbReference type="InterPro" id="IPR017452">
    <property type="entry name" value="GPCR_Rhodpsn_7TM"/>
</dbReference>
<feature type="transmembrane region" description="Helical" evidence="5">
    <location>
        <begin position="293"/>
        <end position="317"/>
    </location>
</feature>
<organism evidence="9">
    <name type="scientific">Rodentolepis nana</name>
    <name type="common">Dwarf tapeworm</name>
    <name type="synonym">Hymenolepis nana</name>
    <dbReference type="NCBI Taxonomy" id="102285"/>
    <lineage>
        <taxon>Eukaryota</taxon>
        <taxon>Metazoa</taxon>
        <taxon>Spiralia</taxon>
        <taxon>Lophotrochozoa</taxon>
        <taxon>Platyhelminthes</taxon>
        <taxon>Cestoda</taxon>
        <taxon>Eucestoda</taxon>
        <taxon>Cyclophyllidea</taxon>
        <taxon>Hymenolepididae</taxon>
        <taxon>Rodentolepis</taxon>
    </lineage>
</organism>
<keyword evidence="2 5" id="KW-0812">Transmembrane</keyword>
<evidence type="ECO:0000256" key="1">
    <source>
        <dbReference type="ARBA" id="ARBA00004370"/>
    </source>
</evidence>
<dbReference type="OrthoDB" id="6256425at2759"/>
<evidence type="ECO:0000259" key="6">
    <source>
        <dbReference type="PROSITE" id="PS50262"/>
    </source>
</evidence>
<evidence type="ECO:0000313" key="8">
    <source>
        <dbReference type="Proteomes" id="UP000278807"/>
    </source>
</evidence>
<dbReference type="Proteomes" id="UP000278807">
    <property type="component" value="Unassembled WGS sequence"/>
</dbReference>
<reference evidence="9" key="1">
    <citation type="submission" date="2017-02" db="UniProtKB">
        <authorList>
            <consortium name="WormBaseParasite"/>
        </authorList>
    </citation>
    <scope>IDENTIFICATION</scope>
</reference>
<dbReference type="GO" id="GO:0016020">
    <property type="term" value="C:membrane"/>
    <property type="evidence" value="ECO:0007669"/>
    <property type="project" value="UniProtKB-SubCell"/>
</dbReference>
<feature type="transmembrane region" description="Helical" evidence="5">
    <location>
        <begin position="25"/>
        <end position="48"/>
    </location>
</feature>
<dbReference type="CDD" id="cd00637">
    <property type="entry name" value="7tm_classA_rhodopsin-like"/>
    <property type="match status" value="1"/>
</dbReference>
<name>A0A0R3TMJ9_RODNA</name>
<gene>
    <name evidence="7" type="ORF">HNAJ_LOCUS8541</name>
</gene>
<evidence type="ECO:0000256" key="2">
    <source>
        <dbReference type="ARBA" id="ARBA00022692"/>
    </source>
</evidence>
<dbReference type="WBParaSite" id="HNAJ_0000854501-mRNA-1">
    <property type="protein sequence ID" value="HNAJ_0000854501-mRNA-1"/>
    <property type="gene ID" value="HNAJ_0000854501"/>
</dbReference>
<feature type="transmembrane region" description="Helical" evidence="5">
    <location>
        <begin position="60"/>
        <end position="78"/>
    </location>
</feature>
<evidence type="ECO:0000256" key="3">
    <source>
        <dbReference type="ARBA" id="ARBA00022989"/>
    </source>
</evidence>
<reference evidence="7 8" key="2">
    <citation type="submission" date="2018-11" db="EMBL/GenBank/DDBJ databases">
        <authorList>
            <consortium name="Pathogen Informatics"/>
        </authorList>
    </citation>
    <scope>NUCLEOTIDE SEQUENCE [LARGE SCALE GENOMIC DNA]</scope>
</reference>
<dbReference type="STRING" id="102285.A0A0R3TMJ9"/>
<dbReference type="SUPFAM" id="SSF81321">
    <property type="entry name" value="Family A G protein-coupled receptor-like"/>
    <property type="match status" value="1"/>
</dbReference>
<feature type="transmembrane region" description="Helical" evidence="5">
    <location>
        <begin position="253"/>
        <end position="273"/>
    </location>
</feature>
<keyword evidence="8" id="KW-1185">Reference proteome</keyword>
<dbReference type="EMBL" id="UZAE01012316">
    <property type="protein sequence ID" value="VDO04532.1"/>
    <property type="molecule type" value="Genomic_DNA"/>
</dbReference>
<proteinExistence type="predicted"/>
<keyword evidence="3 5" id="KW-1133">Transmembrane helix</keyword>
<comment type="subcellular location">
    <subcellularLocation>
        <location evidence="1">Membrane</location>
    </subcellularLocation>
</comment>
<feature type="transmembrane region" description="Helical" evidence="5">
    <location>
        <begin position="144"/>
        <end position="164"/>
    </location>
</feature>
<dbReference type="Gene3D" id="1.20.1070.10">
    <property type="entry name" value="Rhodopsin 7-helix transmembrane proteins"/>
    <property type="match status" value="1"/>
</dbReference>
<evidence type="ECO:0000313" key="9">
    <source>
        <dbReference type="WBParaSite" id="HNAJ_0000854501-mRNA-1"/>
    </source>
</evidence>
<evidence type="ECO:0000313" key="7">
    <source>
        <dbReference type="EMBL" id="VDO04532.1"/>
    </source>
</evidence>
<evidence type="ECO:0000256" key="5">
    <source>
        <dbReference type="SAM" id="Phobius"/>
    </source>
</evidence>
<sequence length="340" mass="38844">MLGNNQDPISKTFWYCIPTVDWPDAVDALCLLFEVTGFVLNILTIALLFRIRHGPTHCIIILRTLAIHCLLVSIVNFLEDVNPNGVKTDNYVLGTIICVFWNARFFYWIFLVASIQCMTIFSIDRVLTLYKSDHLRYTGAKRRIVVYEITIHVFSLFITLPQILTVNLNNGGCDCAPNTINIPFLAIIYAHVFIWYAMIFLIDGGILLCAAYFTVKWIRETPKMEQFDDLNELSFDVIREHEHNYERYVGKGYATASMCVVPLAVSHIITFSYDSTYQFASALGLTTFIINSVPQRIGGLFLIIQANVIPAILLFYLPPLRDFTITRILAPLHIVQKQKQ</sequence>
<dbReference type="AlphaFoldDB" id="A0A0R3TMJ9"/>